<proteinExistence type="predicted"/>
<name>A0A7Z7MUR5_9PROT</name>
<keyword evidence="4" id="KW-1185">Reference proteome</keyword>
<dbReference type="EMBL" id="LT837803">
    <property type="protein sequence ID" value="SMB22376.1"/>
    <property type="molecule type" value="Genomic_DNA"/>
</dbReference>
<feature type="region of interest" description="Disordered" evidence="1">
    <location>
        <begin position="95"/>
        <end position="117"/>
    </location>
</feature>
<reference evidence="3" key="1">
    <citation type="submission" date="2017-03" db="EMBL/GenBank/DDBJ databases">
        <authorList>
            <consortium name="AG Boll"/>
        </authorList>
    </citation>
    <scope>NUCLEOTIDE SEQUENCE [LARGE SCALE GENOMIC DNA]</scope>
    <source>
        <strain evidence="3">Chol</strain>
    </source>
</reference>
<evidence type="ECO:0000256" key="2">
    <source>
        <dbReference type="SAM" id="SignalP"/>
    </source>
</evidence>
<feature type="signal peptide" evidence="2">
    <location>
        <begin position="1"/>
        <end position="26"/>
    </location>
</feature>
<dbReference type="Proteomes" id="UP000242886">
    <property type="component" value="Chromosome SDENCHOL"/>
</dbReference>
<sequence>MKSSQLQKQCAALIMALLPLTLVACAGKSDRYKLPPPRNTQPLPAAQGTVYDQPPARIQNPTDRCITSAGHCPLPASTETGLPCTCDSSNPEFSYGGSTGPIPPMPDWADPRLKHRN</sequence>
<feature type="region of interest" description="Disordered" evidence="1">
    <location>
        <begin position="31"/>
        <end position="56"/>
    </location>
</feature>
<evidence type="ECO:0000313" key="3">
    <source>
        <dbReference type="EMBL" id="SMB22376.1"/>
    </source>
</evidence>
<dbReference type="AlphaFoldDB" id="A0A7Z7MUR5"/>
<evidence type="ECO:0000313" key="4">
    <source>
        <dbReference type="Proteomes" id="UP000242886"/>
    </source>
</evidence>
<keyword evidence="2" id="KW-0732">Signal</keyword>
<accession>A0A7Z7MUR5</accession>
<feature type="chain" id="PRO_5031567458" description="Lipoprotein" evidence="2">
    <location>
        <begin position="27"/>
        <end position="117"/>
    </location>
</feature>
<dbReference type="PROSITE" id="PS51257">
    <property type="entry name" value="PROKAR_LIPOPROTEIN"/>
    <property type="match status" value="1"/>
</dbReference>
<evidence type="ECO:0000256" key="1">
    <source>
        <dbReference type="SAM" id="MobiDB-lite"/>
    </source>
</evidence>
<evidence type="ECO:0008006" key="5">
    <source>
        <dbReference type="Google" id="ProtNLM"/>
    </source>
</evidence>
<protein>
    <recommendedName>
        <fullName evidence="5">Lipoprotein</fullName>
    </recommendedName>
</protein>
<organism evidence="3 4">
    <name type="scientific">Sterolibacterium denitrificans</name>
    <dbReference type="NCBI Taxonomy" id="157592"/>
    <lineage>
        <taxon>Bacteria</taxon>
        <taxon>Pseudomonadati</taxon>
        <taxon>Pseudomonadota</taxon>
        <taxon>Betaproteobacteria</taxon>
        <taxon>Nitrosomonadales</taxon>
        <taxon>Sterolibacteriaceae</taxon>
        <taxon>Sterolibacterium</taxon>
    </lineage>
</organism>
<gene>
    <name evidence="3" type="ORF">SDENCHOL_10567</name>
</gene>